<dbReference type="GO" id="GO:0000213">
    <property type="term" value="F:tRNA-intron lyase activity"/>
    <property type="evidence" value="ECO:0007669"/>
    <property type="project" value="UniProtKB-EC"/>
</dbReference>
<keyword evidence="5" id="KW-0255">Endonuclease</keyword>
<dbReference type="SUPFAM" id="SSF53032">
    <property type="entry name" value="tRNA-intron endonuclease catalytic domain-like"/>
    <property type="match status" value="1"/>
</dbReference>
<dbReference type="EC" id="4.6.1.16" evidence="2"/>
<dbReference type="PANTHER" id="PTHR21227:SF0">
    <property type="entry name" value="TRNA-SPLICING ENDONUCLEASE SUBUNIT SEN2"/>
    <property type="match status" value="1"/>
</dbReference>
<dbReference type="InterPro" id="IPR006677">
    <property type="entry name" value="tRNA_intron_Endonuc_cat-like"/>
</dbReference>
<dbReference type="Pfam" id="PF01974">
    <property type="entry name" value="tRNA_int_endo"/>
    <property type="match status" value="1"/>
</dbReference>
<dbReference type="InterPro" id="IPR036167">
    <property type="entry name" value="tRNA_intron_Endo_cat-like_sf"/>
</dbReference>
<evidence type="ECO:0000256" key="2">
    <source>
        <dbReference type="ARBA" id="ARBA00012573"/>
    </source>
</evidence>
<keyword evidence="5" id="KW-0456">Lyase</keyword>
<dbReference type="Proteomes" id="UP001145021">
    <property type="component" value="Unassembled WGS sequence"/>
</dbReference>
<organism evidence="5 6">
    <name type="scientific">Coemansia asiatica</name>
    <dbReference type="NCBI Taxonomy" id="1052880"/>
    <lineage>
        <taxon>Eukaryota</taxon>
        <taxon>Fungi</taxon>
        <taxon>Fungi incertae sedis</taxon>
        <taxon>Zoopagomycota</taxon>
        <taxon>Kickxellomycotina</taxon>
        <taxon>Kickxellomycetes</taxon>
        <taxon>Kickxellales</taxon>
        <taxon>Kickxellaceae</taxon>
        <taxon>Coemansia</taxon>
    </lineage>
</organism>
<keyword evidence="5" id="KW-0378">Hydrolase</keyword>
<gene>
    <name evidence="5" type="primary">SEN2</name>
    <name evidence="5" type="ORF">LPJ64_005561</name>
</gene>
<dbReference type="NCBIfam" id="TIGR00324">
    <property type="entry name" value="endA"/>
    <property type="match status" value="1"/>
</dbReference>
<dbReference type="GO" id="GO:0000379">
    <property type="term" value="P:tRNA-type intron splice site recognition and cleavage"/>
    <property type="evidence" value="ECO:0007669"/>
    <property type="project" value="TreeGrafter"/>
</dbReference>
<proteinExistence type="inferred from homology"/>
<comment type="similarity">
    <text evidence="1">Belongs to the tRNA-intron endonuclease family.</text>
</comment>
<keyword evidence="5" id="KW-0540">Nuclease</keyword>
<dbReference type="Gene3D" id="3.40.1350.10">
    <property type="match status" value="1"/>
</dbReference>
<comment type="catalytic activity">
    <reaction evidence="3">
        <text>pretRNA = a 3'-half-tRNA molecule with a 5'-OH end + a 5'-half-tRNA molecule with a 2',3'-cyclic phosphate end + an intron with a 2',3'-cyclic phosphate and a 5'-hydroxyl terminus.</text>
        <dbReference type="EC" id="4.6.1.16"/>
    </reaction>
</comment>
<dbReference type="EMBL" id="JANBOH010000368">
    <property type="protein sequence ID" value="KAJ1642616.1"/>
    <property type="molecule type" value="Genomic_DNA"/>
</dbReference>
<name>A0A9W7XFW2_9FUNG</name>
<protein>
    <recommendedName>
        <fullName evidence="2">tRNA-intron lyase</fullName>
        <ecNumber evidence="2">4.6.1.16</ecNumber>
    </recommendedName>
</protein>
<dbReference type="GO" id="GO:0003676">
    <property type="term" value="F:nucleic acid binding"/>
    <property type="evidence" value="ECO:0007669"/>
    <property type="project" value="InterPro"/>
</dbReference>
<dbReference type="PANTHER" id="PTHR21227">
    <property type="entry name" value="TRNA-SPLICING ENDONUCLEASE SUBUNIT SEN2"/>
    <property type="match status" value="1"/>
</dbReference>
<evidence type="ECO:0000259" key="4">
    <source>
        <dbReference type="Pfam" id="PF01974"/>
    </source>
</evidence>
<sequence length="363" mass="41574">MSPKNTKPYAARSKHPSSTTLPLTFDPAVFPQIGKLIDRITAMLPTNNNWLTCILSFLPRLFLRLVIRPFLYLLFPANLFWPSLRPLKVSATVHMIRDEKNQLIDCVVWCCTDQRVLWDNGSFGKGILSRSNPTWLQRYLQSNGCSDSTKQAVFPEDLTRLRRQRRTAAGTNNRQDGTLEPTDLQPEIVEYQQSVEMEPVQLSPCEALFLVYSGVLDPRDLATQLPVSFDDLWSVFSLADCSLNIKYAAYYYYRARGWAVRSGVKFGSDFLLYNRGPSFSHSIYSVVVRQRHQPDIQDQMPHGCSELDDSWQYLFALNRVSVQVKKTLVVCFVDPPVETEKISDPSQYTIEELVISRFNPNAK</sequence>
<evidence type="ECO:0000256" key="1">
    <source>
        <dbReference type="ARBA" id="ARBA00008078"/>
    </source>
</evidence>
<dbReference type="CDD" id="cd22363">
    <property type="entry name" value="tRNA-intron_lyase_C"/>
    <property type="match status" value="1"/>
</dbReference>
<evidence type="ECO:0000313" key="6">
    <source>
        <dbReference type="Proteomes" id="UP001145021"/>
    </source>
</evidence>
<keyword evidence="6" id="KW-1185">Reference proteome</keyword>
<dbReference type="AlphaFoldDB" id="A0A9W7XFW2"/>
<evidence type="ECO:0000313" key="5">
    <source>
        <dbReference type="EMBL" id="KAJ1642616.1"/>
    </source>
</evidence>
<feature type="domain" description="tRNA intron endonuclease catalytic" evidence="4">
    <location>
        <begin position="245"/>
        <end position="334"/>
    </location>
</feature>
<dbReference type="InterPro" id="IPR011856">
    <property type="entry name" value="tRNA_endonuc-like_dom_sf"/>
</dbReference>
<dbReference type="InterPro" id="IPR006676">
    <property type="entry name" value="tRNA_splic"/>
</dbReference>
<comment type="caution">
    <text evidence="5">The sequence shown here is derived from an EMBL/GenBank/DDBJ whole genome shotgun (WGS) entry which is preliminary data.</text>
</comment>
<dbReference type="GO" id="GO:0000214">
    <property type="term" value="C:tRNA-intron endonuclease complex"/>
    <property type="evidence" value="ECO:0007669"/>
    <property type="project" value="TreeGrafter"/>
</dbReference>
<accession>A0A9W7XFW2</accession>
<evidence type="ECO:0000256" key="3">
    <source>
        <dbReference type="ARBA" id="ARBA00034031"/>
    </source>
</evidence>
<dbReference type="GO" id="GO:0005737">
    <property type="term" value="C:cytoplasm"/>
    <property type="evidence" value="ECO:0007669"/>
    <property type="project" value="TreeGrafter"/>
</dbReference>
<reference evidence="5" key="1">
    <citation type="submission" date="2022-07" db="EMBL/GenBank/DDBJ databases">
        <title>Phylogenomic reconstructions and comparative analyses of Kickxellomycotina fungi.</title>
        <authorList>
            <person name="Reynolds N.K."/>
            <person name="Stajich J.E."/>
            <person name="Barry K."/>
            <person name="Grigoriev I.V."/>
            <person name="Crous P."/>
            <person name="Smith M.E."/>
        </authorList>
    </citation>
    <scope>NUCLEOTIDE SEQUENCE</scope>
    <source>
        <strain evidence="5">NBRC 105413</strain>
    </source>
</reference>